<organism evidence="1 2">
    <name type="scientific">Anoxybacterium hadale</name>
    <dbReference type="NCBI Taxonomy" id="3408580"/>
    <lineage>
        <taxon>Bacteria</taxon>
        <taxon>Bacillati</taxon>
        <taxon>Bacillota</taxon>
        <taxon>Clostridia</taxon>
        <taxon>Peptostreptococcales</taxon>
        <taxon>Anaerovoracaceae</taxon>
        <taxon>Anoxybacterium</taxon>
    </lineage>
</organism>
<accession>A0ACD1A8D3</accession>
<reference evidence="1" key="1">
    <citation type="submission" date="2019-08" db="EMBL/GenBank/DDBJ databases">
        <title>Genome sequence of Clostridiales bacterium MT110.</title>
        <authorList>
            <person name="Cao J."/>
        </authorList>
    </citation>
    <scope>NUCLEOTIDE SEQUENCE</scope>
    <source>
        <strain evidence="1">MT110</strain>
    </source>
</reference>
<protein>
    <submittedName>
        <fullName evidence="1">Diguanylate cyclase</fullName>
    </submittedName>
</protein>
<keyword evidence="2" id="KW-1185">Reference proteome</keyword>
<gene>
    <name evidence="1" type="ORF">FRZ06_04280</name>
</gene>
<evidence type="ECO:0000313" key="2">
    <source>
        <dbReference type="Proteomes" id="UP000594014"/>
    </source>
</evidence>
<evidence type="ECO:0000313" key="1">
    <source>
        <dbReference type="EMBL" id="QOX62617.1"/>
    </source>
</evidence>
<name>A0ACD1A8D3_9FIRM</name>
<proteinExistence type="predicted"/>
<sequence length="705" mass="80962">MKHLNMDRKSIAFRLTTLTIVIIIGQAALLTFFLIIGGVISQAEQNSYNSFSEKVRNRKDYLQREMKYRWMNMDPYVEQISERYDKESNSDQFFLEISDPLISMLRATQVTGVFVILNQKGDAQDEAKEALYIRDYDPVLNDYNNRDLYYIFGPSGLANRLQIPLDRMWKHRMDMSALPSEFYEMPLSKAPLTSTANLLGYWSLPFHLSPDDGSIITYTRPLFDDENRLIGIVGVEVSEQYLSKFLPATDLQMKDSYGYMLGYRQAQEDNIEPIMLTRAIQKRIAQNGQPLEYKARDLENSIYILENHNLKGNIYLSIESLGLYNNNTPFQQSQWYLIGIMGENHLLSYVTTIQSILVVSMLASVFIGVVFAYFFSYRFTKPIILVSRKTKETNTGKRIELEKTGLKEVDELLKIIQSTSNMLLETSGRMSKIIEMVGLPLGVFEYSDNEKSVFFTDQLPLLLSLSSAETEVITADKERFTRIIDQLLSNPEEEEEDIYSVSCDPERWLKIKLARKDATTLGVIMDATDEMTEKKRIMTERDIDPLTGILNRKALHLQMEDGLLKRNENLAAAILMFDLDNLKSVNDTYGHSWGDLYIKQAVKHLEMITAEGKVLGRRSGDEFALLLYDRESKEDIRHSIETFYMGLKSDSMTYPDQSKGIAAVSAGLVWVGPIETTLDEYLNKADELMYEAKRNEKGYYCEGTI</sequence>
<dbReference type="EMBL" id="CP042469">
    <property type="protein sequence ID" value="QOX62617.1"/>
    <property type="molecule type" value="Genomic_DNA"/>
</dbReference>
<dbReference type="Proteomes" id="UP000594014">
    <property type="component" value="Chromosome"/>
</dbReference>